<keyword evidence="1" id="KW-0472">Membrane</keyword>
<reference evidence="2" key="1">
    <citation type="submission" date="2022-06" db="EMBL/GenBank/DDBJ databases">
        <title>Uncovering the hologenomic basis of an extraordinary plant invasion.</title>
        <authorList>
            <person name="Bieker V.C."/>
            <person name="Martin M.D."/>
            <person name="Gilbert T."/>
            <person name="Hodgins K."/>
            <person name="Battlay P."/>
            <person name="Petersen B."/>
            <person name="Wilson J."/>
        </authorList>
    </citation>
    <scope>NUCLEOTIDE SEQUENCE</scope>
    <source>
        <strain evidence="2">AA19_3_7</strain>
        <tissue evidence="2">Leaf</tissue>
    </source>
</reference>
<evidence type="ECO:0000313" key="2">
    <source>
        <dbReference type="EMBL" id="KAI7746635.1"/>
    </source>
</evidence>
<dbReference type="InterPro" id="IPR007877">
    <property type="entry name" value="DUF707"/>
</dbReference>
<gene>
    <name evidence="2" type="ORF">M8C21_013279</name>
</gene>
<dbReference type="Pfam" id="PF05212">
    <property type="entry name" value="DUF707"/>
    <property type="match status" value="1"/>
</dbReference>
<comment type="caution">
    <text evidence="2">The sequence shown here is derived from an EMBL/GenBank/DDBJ whole genome shotgun (WGS) entry which is preliminary data.</text>
</comment>
<dbReference type="EMBL" id="JAMZMK010006928">
    <property type="protein sequence ID" value="KAI7746635.1"/>
    <property type="molecule type" value="Genomic_DNA"/>
</dbReference>
<dbReference type="PANTHER" id="PTHR31210">
    <property type="entry name" value="OS06G0731900 PROTEIN"/>
    <property type="match status" value="1"/>
</dbReference>
<sequence length="255" mass="29891">MKSLYRSGFFKKSNDNGRIVLSAILGMILGYFIGVSFPYLSFTKINLLPVIHSPFDTTMYTPHERSFPENLGSSNTPKLPQIYVATNPRGAETLPPAIVVSETDFYLRRLWGDPSKDLNKKPRYLLTFTVGWDQRKNIDAAVKKFSDDFQIVLFHYDGRTTEWDQYEWSKQAIHISVRKQTKWWYAKRFLHPDIVASYDYIFLWDEDLGVEHFNGDNYMQLVKKHRLEISQPGLEPNEGLTWQMTKRRGDKEVHK</sequence>
<name>A0AAD5GKT9_AMBAR</name>
<accession>A0AAD5GKT9</accession>
<protein>
    <recommendedName>
        <fullName evidence="4">Storage protein</fullName>
    </recommendedName>
</protein>
<evidence type="ECO:0008006" key="4">
    <source>
        <dbReference type="Google" id="ProtNLM"/>
    </source>
</evidence>
<dbReference type="Proteomes" id="UP001206925">
    <property type="component" value="Unassembled WGS sequence"/>
</dbReference>
<keyword evidence="3" id="KW-1185">Reference proteome</keyword>
<feature type="transmembrane region" description="Helical" evidence="1">
    <location>
        <begin position="20"/>
        <end position="40"/>
    </location>
</feature>
<dbReference type="AlphaFoldDB" id="A0AAD5GKT9"/>
<evidence type="ECO:0000256" key="1">
    <source>
        <dbReference type="SAM" id="Phobius"/>
    </source>
</evidence>
<dbReference type="PANTHER" id="PTHR31210:SF91">
    <property type="entry name" value="TRIMETHYLGUANOSINE SYNTHASE"/>
    <property type="match status" value="1"/>
</dbReference>
<evidence type="ECO:0000313" key="3">
    <source>
        <dbReference type="Proteomes" id="UP001206925"/>
    </source>
</evidence>
<keyword evidence="1" id="KW-0812">Transmembrane</keyword>
<keyword evidence="1" id="KW-1133">Transmembrane helix</keyword>
<proteinExistence type="predicted"/>
<organism evidence="2 3">
    <name type="scientific">Ambrosia artemisiifolia</name>
    <name type="common">Common ragweed</name>
    <dbReference type="NCBI Taxonomy" id="4212"/>
    <lineage>
        <taxon>Eukaryota</taxon>
        <taxon>Viridiplantae</taxon>
        <taxon>Streptophyta</taxon>
        <taxon>Embryophyta</taxon>
        <taxon>Tracheophyta</taxon>
        <taxon>Spermatophyta</taxon>
        <taxon>Magnoliopsida</taxon>
        <taxon>eudicotyledons</taxon>
        <taxon>Gunneridae</taxon>
        <taxon>Pentapetalae</taxon>
        <taxon>asterids</taxon>
        <taxon>campanulids</taxon>
        <taxon>Asterales</taxon>
        <taxon>Asteraceae</taxon>
        <taxon>Asteroideae</taxon>
        <taxon>Heliantheae alliance</taxon>
        <taxon>Heliantheae</taxon>
        <taxon>Ambrosia</taxon>
    </lineage>
</organism>